<dbReference type="InterPro" id="IPR042201">
    <property type="entry name" value="FH2_Formin_sf"/>
</dbReference>
<dbReference type="OrthoDB" id="1104827at2759"/>
<dbReference type="SUPFAM" id="SSF101447">
    <property type="entry name" value="Formin homology 2 domain (FH2 domain)"/>
    <property type="match status" value="1"/>
</dbReference>
<dbReference type="WBParaSite" id="GPUH_0001720101-mRNA-1">
    <property type="protein sequence ID" value="GPUH_0001720101-mRNA-1"/>
    <property type="gene ID" value="GPUH_0001720101"/>
</dbReference>
<dbReference type="Gene3D" id="1.20.58.2220">
    <property type="entry name" value="Formin, FH2 domain"/>
    <property type="match status" value="1"/>
</dbReference>
<reference evidence="4" key="1">
    <citation type="submission" date="2016-06" db="UniProtKB">
        <authorList>
            <consortium name="WormBaseParasite"/>
        </authorList>
    </citation>
    <scope>IDENTIFICATION</scope>
</reference>
<dbReference type="EMBL" id="UYRT01084823">
    <property type="protein sequence ID" value="VDN29327.1"/>
    <property type="molecule type" value="Genomic_DNA"/>
</dbReference>
<dbReference type="PANTHER" id="PTHR45725">
    <property type="entry name" value="FORMIN HOMOLOGY 2 FAMILY MEMBER"/>
    <property type="match status" value="1"/>
</dbReference>
<proteinExistence type="predicted"/>
<dbReference type="PANTHER" id="PTHR45725:SF1">
    <property type="entry name" value="DISHEVELLED ASSOCIATED ACTIVATOR OF MORPHOGENESIS, ISOFORM D"/>
    <property type="match status" value="1"/>
</dbReference>
<dbReference type="GO" id="GO:0030838">
    <property type="term" value="P:positive regulation of actin filament polymerization"/>
    <property type="evidence" value="ECO:0007669"/>
    <property type="project" value="TreeGrafter"/>
</dbReference>
<feature type="domain" description="FH2" evidence="1">
    <location>
        <begin position="17"/>
        <end position="267"/>
    </location>
</feature>
<evidence type="ECO:0000313" key="2">
    <source>
        <dbReference type="EMBL" id="VDN29327.1"/>
    </source>
</evidence>
<dbReference type="Proteomes" id="UP000271098">
    <property type="component" value="Unassembled WGS sequence"/>
</dbReference>
<protein>
    <submittedName>
        <fullName evidence="4">FH2 domain-containing protein</fullName>
    </submittedName>
</protein>
<gene>
    <name evidence="2" type="ORF">GPUH_LOCUS17182</name>
</gene>
<dbReference type="AlphaFoldDB" id="A0A183E888"/>
<dbReference type="InterPro" id="IPR051425">
    <property type="entry name" value="Formin_Homology"/>
</dbReference>
<reference evidence="2 3" key="2">
    <citation type="submission" date="2018-11" db="EMBL/GenBank/DDBJ databases">
        <authorList>
            <consortium name="Pathogen Informatics"/>
        </authorList>
    </citation>
    <scope>NUCLEOTIDE SEQUENCE [LARGE SCALE GENOMIC DNA]</scope>
</reference>
<organism evidence="4">
    <name type="scientific">Gongylonema pulchrum</name>
    <dbReference type="NCBI Taxonomy" id="637853"/>
    <lineage>
        <taxon>Eukaryota</taxon>
        <taxon>Metazoa</taxon>
        <taxon>Ecdysozoa</taxon>
        <taxon>Nematoda</taxon>
        <taxon>Chromadorea</taxon>
        <taxon>Rhabditida</taxon>
        <taxon>Spirurina</taxon>
        <taxon>Spiruromorpha</taxon>
        <taxon>Spiruroidea</taxon>
        <taxon>Gongylonematidae</taxon>
        <taxon>Gongylonema</taxon>
    </lineage>
</organism>
<name>A0A183E888_9BILA</name>
<dbReference type="PROSITE" id="PS51444">
    <property type="entry name" value="FH2"/>
    <property type="match status" value="1"/>
</dbReference>
<sequence>MQLGIHGGRIPIIAETDKKIPKSAMPLKTLNWTTVPRERIFGTIWENIDEEKLYQQLDLKDVSQHFAIGKASFDETETFNETIRHRFGTTETAISVIEPRRAQNCTIMLSKLRLSNKQIKRAILSMDQYGELPRDMIEQARLFYLKFMLKFMPTKDETQKLRETVEKYKTASILPIADRFLYEISNILRYEQRLRCLHIISTFRERIDDVSRSIEVITSASIAVTSSNRLKQLLRLILALGNFLNRGKRSGNAYGTALFNFLHFFPF</sequence>
<evidence type="ECO:0000259" key="1">
    <source>
        <dbReference type="PROSITE" id="PS51444"/>
    </source>
</evidence>
<accession>A0A183E888</accession>
<dbReference type="Pfam" id="PF02181">
    <property type="entry name" value="FH2"/>
    <property type="match status" value="1"/>
</dbReference>
<evidence type="ECO:0000313" key="3">
    <source>
        <dbReference type="Proteomes" id="UP000271098"/>
    </source>
</evidence>
<evidence type="ECO:0000313" key="4">
    <source>
        <dbReference type="WBParaSite" id="GPUH_0001720101-mRNA-1"/>
    </source>
</evidence>
<dbReference type="SMART" id="SM00498">
    <property type="entry name" value="FH2"/>
    <property type="match status" value="1"/>
</dbReference>
<dbReference type="InterPro" id="IPR015425">
    <property type="entry name" value="FH2_Formin"/>
</dbReference>
<keyword evidence="3" id="KW-1185">Reference proteome</keyword>